<accession>A0A4S3TQF7</accession>
<evidence type="ECO:0000313" key="2">
    <source>
        <dbReference type="EMBL" id="THE64788.1"/>
    </source>
</evidence>
<evidence type="ECO:0000259" key="1">
    <source>
        <dbReference type="Pfam" id="PF00501"/>
    </source>
</evidence>
<dbReference type="Pfam" id="PF00501">
    <property type="entry name" value="AMP-binding"/>
    <property type="match status" value="1"/>
</dbReference>
<dbReference type="EMBL" id="RBZW01000025">
    <property type="protein sequence ID" value="THE64788.1"/>
    <property type="molecule type" value="Genomic_DNA"/>
</dbReference>
<dbReference type="RefSeq" id="WP_141464758.1">
    <property type="nucleotide sequence ID" value="NZ_RBZW01000025.1"/>
</dbReference>
<dbReference type="OrthoDB" id="161417at2157"/>
<dbReference type="PANTHER" id="PTHR43767:SF1">
    <property type="entry name" value="NONRIBOSOMAL PEPTIDE SYNTHASE PES1 (EUROFUNG)-RELATED"/>
    <property type="match status" value="1"/>
</dbReference>
<evidence type="ECO:0000313" key="3">
    <source>
        <dbReference type="Proteomes" id="UP000318864"/>
    </source>
</evidence>
<reference evidence="2 3" key="1">
    <citation type="submission" date="2018-10" db="EMBL/GenBank/DDBJ databases">
        <title>Natronolimnobius sp. XQ-INN 246 isolated from Inner Mongolia Autonomous Region of China.</title>
        <authorList>
            <person name="Xue Q."/>
        </authorList>
    </citation>
    <scope>NUCLEOTIDE SEQUENCE [LARGE SCALE GENOMIC DNA]</scope>
    <source>
        <strain evidence="2 3">XQ-INN 246</strain>
    </source>
</reference>
<dbReference type="InterPro" id="IPR050237">
    <property type="entry name" value="ATP-dep_AMP-bd_enzyme"/>
</dbReference>
<sequence>MSNILTILQRIVMENKSRTAIDGESPVTYSTLWSRTDAFAGGLQDRDITAGDAVAIGVSNPRAFLVALYGTLRNGCIPVTVPSEYSTRDIVSVLDATGATAYVTDETPFLSILHGADDVRLAITVDCDAQMGVELSTFLENDGINSAGSRTGIDIVSQSDTDPGLIAYVGYEDREPLGIVYTHATLAAAAERGGSHLEPDEPTHLGVLPLSNPLELLYGVTGTILDGGTYVPHISWDPETVRSILYTERIRTFVTPRQYETLLSFDTPAEDAVAVIEPTSSSLESAVDGAATRVRGRPETGLTHVRTPDDADANRLGNPLPGIETRLIEGPSSGELAVAGPTTMDGYVDRPTLTEDRIRTIDGQRWVRTGLTECERTDIESV</sequence>
<feature type="domain" description="AMP-dependent synthetase/ligase" evidence="1">
    <location>
        <begin position="12"/>
        <end position="347"/>
    </location>
</feature>
<dbReference type="InterPro" id="IPR000873">
    <property type="entry name" value="AMP-dep_synth/lig_dom"/>
</dbReference>
<organism evidence="2 3">
    <name type="scientific">Salinadaptatus halalkaliphilus</name>
    <dbReference type="NCBI Taxonomy" id="2419781"/>
    <lineage>
        <taxon>Archaea</taxon>
        <taxon>Methanobacteriati</taxon>
        <taxon>Methanobacteriota</taxon>
        <taxon>Stenosarchaea group</taxon>
        <taxon>Halobacteria</taxon>
        <taxon>Halobacteriales</taxon>
        <taxon>Natrialbaceae</taxon>
        <taxon>Salinadaptatus</taxon>
    </lineage>
</organism>
<dbReference type="SUPFAM" id="SSF56801">
    <property type="entry name" value="Acetyl-CoA synthetase-like"/>
    <property type="match status" value="1"/>
</dbReference>
<dbReference type="GO" id="GO:0016874">
    <property type="term" value="F:ligase activity"/>
    <property type="evidence" value="ECO:0007669"/>
    <property type="project" value="UniProtKB-KW"/>
</dbReference>
<keyword evidence="3" id="KW-1185">Reference proteome</keyword>
<name>A0A4S3TQF7_9EURY</name>
<comment type="caution">
    <text evidence="2">The sequence shown here is derived from an EMBL/GenBank/DDBJ whole genome shotgun (WGS) entry which is preliminary data.</text>
</comment>
<protein>
    <submittedName>
        <fullName evidence="2">Long-chain fatty acid--CoA ligase</fullName>
    </submittedName>
</protein>
<keyword evidence="2" id="KW-0436">Ligase</keyword>
<dbReference type="PANTHER" id="PTHR43767">
    <property type="entry name" value="LONG-CHAIN-FATTY-ACID--COA LIGASE"/>
    <property type="match status" value="1"/>
</dbReference>
<proteinExistence type="predicted"/>
<gene>
    <name evidence="2" type="ORF">D8Y22_11055</name>
</gene>
<dbReference type="AlphaFoldDB" id="A0A4S3TQF7"/>
<dbReference type="InterPro" id="IPR042099">
    <property type="entry name" value="ANL_N_sf"/>
</dbReference>
<dbReference type="Proteomes" id="UP000318864">
    <property type="component" value="Unassembled WGS sequence"/>
</dbReference>
<dbReference type="Gene3D" id="3.40.50.12780">
    <property type="entry name" value="N-terminal domain of ligase-like"/>
    <property type="match status" value="1"/>
</dbReference>